<dbReference type="EMBL" id="BMSX01000031">
    <property type="protein sequence ID" value="GGR55251.1"/>
    <property type="molecule type" value="Genomic_DNA"/>
</dbReference>
<evidence type="ECO:0000256" key="2">
    <source>
        <dbReference type="SAM" id="Phobius"/>
    </source>
</evidence>
<dbReference type="InterPro" id="IPR010982">
    <property type="entry name" value="Lambda_DNA-bd_dom_sf"/>
</dbReference>
<dbReference type="SUPFAM" id="SSF82171">
    <property type="entry name" value="DPP6 N-terminal domain-like"/>
    <property type="match status" value="1"/>
</dbReference>
<dbReference type="Pfam" id="PF00400">
    <property type="entry name" value="WD40"/>
    <property type="match status" value="2"/>
</dbReference>
<dbReference type="GO" id="GO:0003677">
    <property type="term" value="F:DNA binding"/>
    <property type="evidence" value="ECO:0007669"/>
    <property type="project" value="InterPro"/>
</dbReference>
<dbReference type="SUPFAM" id="SSF47413">
    <property type="entry name" value="lambda repressor-like DNA-binding domains"/>
    <property type="match status" value="1"/>
</dbReference>
<dbReference type="InterPro" id="IPR027417">
    <property type="entry name" value="P-loop_NTPase"/>
</dbReference>
<comment type="caution">
    <text evidence="4">The sequence shown here is derived from an EMBL/GenBank/DDBJ whole genome shotgun (WGS) entry which is preliminary data.</text>
</comment>
<dbReference type="PANTHER" id="PTHR19879">
    <property type="entry name" value="TRANSCRIPTION INITIATION FACTOR TFIID"/>
    <property type="match status" value="1"/>
</dbReference>
<feature type="repeat" description="WD" evidence="1">
    <location>
        <begin position="1115"/>
        <end position="1140"/>
    </location>
</feature>
<dbReference type="InterPro" id="IPR036322">
    <property type="entry name" value="WD40_repeat_dom_sf"/>
</dbReference>
<dbReference type="SMART" id="SM00530">
    <property type="entry name" value="HTH_XRE"/>
    <property type="match status" value="1"/>
</dbReference>
<feature type="repeat" description="WD" evidence="1">
    <location>
        <begin position="1158"/>
        <end position="1199"/>
    </location>
</feature>
<dbReference type="SUPFAM" id="SSF50978">
    <property type="entry name" value="WD40 repeat-like"/>
    <property type="match status" value="1"/>
</dbReference>
<organism evidence="4 5">
    <name type="scientific">Streptomyces aurantiogriseus</name>
    <dbReference type="NCBI Taxonomy" id="66870"/>
    <lineage>
        <taxon>Bacteria</taxon>
        <taxon>Bacillati</taxon>
        <taxon>Actinomycetota</taxon>
        <taxon>Actinomycetes</taxon>
        <taxon>Kitasatosporales</taxon>
        <taxon>Streptomycetaceae</taxon>
        <taxon>Streptomyces</taxon>
    </lineage>
</organism>
<dbReference type="AlphaFoldDB" id="A0A918FMF2"/>
<dbReference type="SUPFAM" id="SSF52540">
    <property type="entry name" value="P-loop containing nucleoside triphosphate hydrolases"/>
    <property type="match status" value="1"/>
</dbReference>
<dbReference type="Proteomes" id="UP000658320">
    <property type="component" value="Unassembled WGS sequence"/>
</dbReference>
<accession>A0A918FMF2</accession>
<dbReference type="SMART" id="SM00320">
    <property type="entry name" value="WD40"/>
    <property type="match status" value="6"/>
</dbReference>
<dbReference type="InterPro" id="IPR049052">
    <property type="entry name" value="nSTAND1"/>
</dbReference>
<proteinExistence type="predicted"/>
<dbReference type="CDD" id="cd00093">
    <property type="entry name" value="HTH_XRE"/>
    <property type="match status" value="1"/>
</dbReference>
<reference evidence="4" key="2">
    <citation type="submission" date="2020-09" db="EMBL/GenBank/DDBJ databases">
        <authorList>
            <person name="Sun Q."/>
            <person name="Ohkuma M."/>
        </authorList>
    </citation>
    <scope>NUCLEOTIDE SEQUENCE</scope>
    <source>
        <strain evidence="4">JCM 4346</strain>
    </source>
</reference>
<keyword evidence="1" id="KW-0853">WD repeat</keyword>
<keyword evidence="2" id="KW-1133">Transmembrane helix</keyword>
<protein>
    <recommendedName>
        <fullName evidence="3">HTH cro/C1-type domain-containing protein</fullName>
    </recommendedName>
</protein>
<keyword evidence="2" id="KW-0472">Membrane</keyword>
<feature type="transmembrane region" description="Helical" evidence="2">
    <location>
        <begin position="538"/>
        <end position="560"/>
    </location>
</feature>
<evidence type="ECO:0000256" key="1">
    <source>
        <dbReference type="PROSITE-ProRule" id="PRU00221"/>
    </source>
</evidence>
<evidence type="ECO:0000259" key="3">
    <source>
        <dbReference type="SMART" id="SM00530"/>
    </source>
</evidence>
<evidence type="ECO:0000313" key="4">
    <source>
        <dbReference type="EMBL" id="GGR55251.1"/>
    </source>
</evidence>
<dbReference type="PROSITE" id="PS50082">
    <property type="entry name" value="WD_REPEATS_2"/>
    <property type="match status" value="2"/>
</dbReference>
<dbReference type="InterPro" id="IPR015943">
    <property type="entry name" value="WD40/YVTN_repeat-like_dom_sf"/>
</dbReference>
<dbReference type="InterPro" id="IPR001680">
    <property type="entry name" value="WD40_rpt"/>
</dbReference>
<dbReference type="Pfam" id="PF20703">
    <property type="entry name" value="nSTAND1"/>
    <property type="match status" value="1"/>
</dbReference>
<name>A0A918FMF2_9ACTN</name>
<reference evidence="4" key="1">
    <citation type="journal article" date="2014" name="Int. J. Syst. Evol. Microbiol.">
        <title>Complete genome sequence of Corynebacterium casei LMG S-19264T (=DSM 44701T), isolated from a smear-ripened cheese.</title>
        <authorList>
            <consortium name="US DOE Joint Genome Institute (JGI-PGF)"/>
            <person name="Walter F."/>
            <person name="Albersmeier A."/>
            <person name="Kalinowski J."/>
            <person name="Ruckert C."/>
        </authorList>
    </citation>
    <scope>NUCLEOTIDE SEQUENCE</scope>
    <source>
        <strain evidence="4">JCM 4346</strain>
    </source>
</reference>
<keyword evidence="2" id="KW-0812">Transmembrane</keyword>
<dbReference type="PANTHER" id="PTHR19879:SF9">
    <property type="entry name" value="TRANSCRIPTION INITIATION FACTOR TFIID SUBUNIT 5"/>
    <property type="match status" value="1"/>
</dbReference>
<evidence type="ECO:0000313" key="5">
    <source>
        <dbReference type="Proteomes" id="UP000658320"/>
    </source>
</evidence>
<gene>
    <name evidence="4" type="ORF">GCM10010251_85360</name>
</gene>
<dbReference type="Gene3D" id="2.130.10.10">
    <property type="entry name" value="YVTN repeat-like/Quinoprotein amine dehydrogenase"/>
    <property type="match status" value="3"/>
</dbReference>
<dbReference type="Gene3D" id="3.40.50.300">
    <property type="entry name" value="P-loop containing nucleotide triphosphate hydrolases"/>
    <property type="match status" value="1"/>
</dbReference>
<dbReference type="InterPro" id="IPR001387">
    <property type="entry name" value="Cro/C1-type_HTH"/>
</dbReference>
<sequence>MRFLCRPNRSHLSLTVRMRAEEGASVGRPERPVDPEAGPVQRFAYDLRELRKAVGRPAYWTMARSAGYSATTLSEAARGERLPSLAVVQGYARACGADPAEWERRWKEAAEAAAAVRADTPDALPPYRGLARFEGDDEALFFGRDRLVEQLWELVWGHRFTVIFGASGSGKSSLLRAGLLPRLREAIAQGEGQGTLRLFTPGDRPAAMYGRLLSPAEGEPESWVVVDQFEEVFTLCRDREERTRFLDLLLAARDPQSRLRVIIAVRADFYHRCVEHPGRADALSGAGLLVGPMSAEELRETIVKPAQAAGLLVERELTARIVEDVLGEPGGLPMLSHALLETWRRRKGRLLTLAAYDAAGGVHGAIAASGEDAYGKLDAAQARTARQLLLRMVEPGQGTSDTRRPLTRAELEEFTNPEVPAVVERLAGARLLTVDEKGVQLAHEALLTSWPRLREWIEEDRDRLRHHRRLTEAARAWVEHDRDPGALWRGGRLVAAQTLFARRGEPDGLTTQEKAFLRASTDARETERRAAARTTRRVRLLVAALSGVLALALVVGMVAWQQHIDNERQRTDTAARRVAAVADAMRTTDPRTAQLLGVAAWRISPLPESRRALLGALAQPELDIFTDPAPGDGPKRFLADSGRTLLSIDGRTWRTWDVAAHRRTGSGRLPTGDVVAVGPDARVLAVARDGGIRLWDRRTGRLTDTVRHRPGAALPGIAAAGDDFLLTETDGDRVRVLSVTDGTTILESRSAGPAHMTSSRDGRFVAVCASGGPVQVWDTVRPRTVPGAWERVLDDCGTLVFGGGSRLATLSADAVHVWDTGKGSQIAEIDHPGATYAAFSEAGGGAFLATADEEEIRVWRLSAPSTPVFRYSLNNQHLCCGLAWDARRPVLRYLEGSTVHSLDLAAAVTADWRERPVDEALLSPDGRMLATAQRFGTSYRFQLLDTRYELPPLPLPSPPLPVSDDPALPVLPQHTKPMMAFSPEGTAFAYGVSAPGRRVSPQRVTVWDLKRLRAHSELEVSTPGFVPPRPVAAVAALTLGPGGRSLYATRKLPSGALVNEVWNTAQRRRTTTLTGLASDHLALRPDGRMMVGDGRLVRLPSGSVGPRDLVQGDRISALAFSPDGSRLAAGDRTGRVALWDEDLRRRTGVLRNVFPTSLGNGPEAVSALAVSPDGHTLAVGGTAGTLQLWDTATQQPLGGPLPTPGGEVRTLAFSPDSGTLYAASAHVPLQRYNIEPSRAVLRVCARAGTKLDEAQWQTYIPEEPYRRVCDSLHAP</sequence>
<keyword evidence="5" id="KW-1185">Reference proteome</keyword>
<feature type="domain" description="HTH cro/C1-type" evidence="3">
    <location>
        <begin position="46"/>
        <end position="102"/>
    </location>
</feature>